<keyword evidence="6" id="KW-0695">RNA-directed DNA polymerase</keyword>
<keyword evidence="2" id="KW-0548">Nucleotidyltransferase</keyword>
<dbReference type="SUPFAM" id="SSF56672">
    <property type="entry name" value="DNA/RNA polymerases"/>
    <property type="match status" value="1"/>
</dbReference>
<name>A0A388LJ53_CHABU</name>
<reference evidence="8 9" key="1">
    <citation type="journal article" date="2018" name="Cell">
        <title>The Chara Genome: Secondary Complexity and Implications for Plant Terrestrialization.</title>
        <authorList>
            <person name="Nishiyama T."/>
            <person name="Sakayama H."/>
            <person name="Vries J.D."/>
            <person name="Buschmann H."/>
            <person name="Saint-Marcoux D."/>
            <person name="Ullrich K.K."/>
            <person name="Haas F.B."/>
            <person name="Vanderstraeten L."/>
            <person name="Becker D."/>
            <person name="Lang D."/>
            <person name="Vosolsobe S."/>
            <person name="Rombauts S."/>
            <person name="Wilhelmsson P.K.I."/>
            <person name="Janitza P."/>
            <person name="Kern R."/>
            <person name="Heyl A."/>
            <person name="Rumpler F."/>
            <person name="Villalobos L.I.A.C."/>
            <person name="Clay J.M."/>
            <person name="Skokan R."/>
            <person name="Toyoda A."/>
            <person name="Suzuki Y."/>
            <person name="Kagoshima H."/>
            <person name="Schijlen E."/>
            <person name="Tajeshwar N."/>
            <person name="Catarino B."/>
            <person name="Hetherington A.J."/>
            <person name="Saltykova A."/>
            <person name="Bonnot C."/>
            <person name="Breuninger H."/>
            <person name="Symeonidi A."/>
            <person name="Radhakrishnan G.V."/>
            <person name="Van Nieuwerburgh F."/>
            <person name="Deforce D."/>
            <person name="Chang C."/>
            <person name="Karol K.G."/>
            <person name="Hedrich R."/>
            <person name="Ulvskov P."/>
            <person name="Glockner G."/>
            <person name="Delwiche C.F."/>
            <person name="Petrasek J."/>
            <person name="Van de Peer Y."/>
            <person name="Friml J."/>
            <person name="Beilby M."/>
            <person name="Dolan L."/>
            <person name="Kohara Y."/>
            <person name="Sugano S."/>
            <person name="Fujiyama A."/>
            <person name="Delaux P.-M."/>
            <person name="Quint M."/>
            <person name="TheiBen G."/>
            <person name="Hagemann M."/>
            <person name="Harholt J."/>
            <person name="Dunand C."/>
            <person name="Zachgo S."/>
            <person name="Langdale J."/>
            <person name="Maumus F."/>
            <person name="Straeten D.V.D."/>
            <person name="Gould S.B."/>
            <person name="Rensing S.A."/>
        </authorList>
    </citation>
    <scope>NUCLEOTIDE SEQUENCE [LARGE SCALE GENOMIC DNA]</scope>
    <source>
        <strain evidence="8 9">S276</strain>
    </source>
</reference>
<dbReference type="Proteomes" id="UP000265515">
    <property type="component" value="Unassembled WGS sequence"/>
</dbReference>
<proteinExistence type="predicted"/>
<dbReference type="GO" id="GO:0003964">
    <property type="term" value="F:RNA-directed DNA polymerase activity"/>
    <property type="evidence" value="ECO:0007669"/>
    <property type="project" value="UniProtKB-KW"/>
</dbReference>
<dbReference type="InterPro" id="IPR018247">
    <property type="entry name" value="EF_Hand_1_Ca_BS"/>
</dbReference>
<feature type="domain" description="Reverse transcriptase RNase H-like" evidence="7">
    <location>
        <begin position="14"/>
        <end position="98"/>
    </location>
</feature>
<organism evidence="8 9">
    <name type="scientific">Chara braunii</name>
    <name type="common">Braun's stonewort</name>
    <dbReference type="NCBI Taxonomy" id="69332"/>
    <lineage>
        <taxon>Eukaryota</taxon>
        <taxon>Viridiplantae</taxon>
        <taxon>Streptophyta</taxon>
        <taxon>Charophyceae</taxon>
        <taxon>Charales</taxon>
        <taxon>Characeae</taxon>
        <taxon>Chara</taxon>
    </lineage>
</organism>
<dbReference type="CDD" id="cd09274">
    <property type="entry name" value="RNase_HI_RT_Ty3"/>
    <property type="match status" value="1"/>
</dbReference>
<dbReference type="GO" id="GO:0004519">
    <property type="term" value="F:endonuclease activity"/>
    <property type="evidence" value="ECO:0007669"/>
    <property type="project" value="UniProtKB-KW"/>
</dbReference>
<evidence type="ECO:0000256" key="2">
    <source>
        <dbReference type="ARBA" id="ARBA00022695"/>
    </source>
</evidence>
<dbReference type="EMBL" id="BFEA01000401">
    <property type="protein sequence ID" value="GBG82281.1"/>
    <property type="molecule type" value="Genomic_DNA"/>
</dbReference>
<keyword evidence="3" id="KW-0540">Nuclease</keyword>
<evidence type="ECO:0000256" key="4">
    <source>
        <dbReference type="ARBA" id="ARBA00022759"/>
    </source>
</evidence>
<dbReference type="InterPro" id="IPR043502">
    <property type="entry name" value="DNA/RNA_pol_sf"/>
</dbReference>
<keyword evidence="1" id="KW-0808">Transferase</keyword>
<dbReference type="Pfam" id="PF17917">
    <property type="entry name" value="RT_RNaseH"/>
    <property type="match status" value="1"/>
</dbReference>
<comment type="caution">
    <text evidence="8">The sequence shown here is derived from an EMBL/GenBank/DDBJ whole genome shotgun (WGS) entry which is preliminary data.</text>
</comment>
<dbReference type="PROSITE" id="PS00018">
    <property type="entry name" value="EF_HAND_1"/>
    <property type="match status" value="1"/>
</dbReference>
<evidence type="ECO:0000256" key="1">
    <source>
        <dbReference type="ARBA" id="ARBA00022679"/>
    </source>
</evidence>
<evidence type="ECO:0000313" key="8">
    <source>
        <dbReference type="EMBL" id="GBG82281.1"/>
    </source>
</evidence>
<dbReference type="OrthoDB" id="1739513at2759"/>
<keyword evidence="5" id="KW-0378">Hydrolase</keyword>
<accession>A0A388LJ53</accession>
<gene>
    <name evidence="8" type="ORF">CBR_g34565</name>
</gene>
<dbReference type="InterPro" id="IPR041373">
    <property type="entry name" value="RT_RNaseH"/>
</dbReference>
<keyword evidence="4" id="KW-0255">Endonuclease</keyword>
<sequence length="419" mass="48697">MRLNSYEDIEQSASYVLEQHDGDDWHPVEYFSHKVTPINSLDDARKELLEFVMALKRWRHFLLGRRRFTWVADNNPLTYYKTQDSSTIRRWMYFIDQFDFRPKHLAGLSNRAADALSRRSDLCAMTHHPFAFDEELQRHFIRGYKFDPNFATLYAQLSSDHPSTSNYRIIDECLLLHSRGKDSLCTAQMMLRTLIRPDQKDWVDRLPDIEFAYKTSLHPGDRRDFVGLLLPRTADIDAACSPASIRNYRELLAQVRIQQQANRSRMPCPIRAGDLVWISAEEFALKQDVSCKVLPKWFGPWTVLSATGDEPDGPSFVIDIPPHLPIHPVFHASKLVTYTSAKSDDFPGRRWQDPPSMDGHQEDDCVITGRKYENKPRQYKVTFKACDPDNTRWISGADLQASTPLIYAHYKWQRLAQEA</sequence>
<dbReference type="PANTHER" id="PTHR34072">
    <property type="entry name" value="ENZYMATIC POLYPROTEIN-RELATED"/>
    <property type="match status" value="1"/>
</dbReference>
<dbReference type="Gramene" id="GBG82281">
    <property type="protein sequence ID" value="GBG82281"/>
    <property type="gene ID" value="CBR_g34565"/>
</dbReference>
<dbReference type="AlphaFoldDB" id="A0A388LJ53"/>
<protein>
    <recommendedName>
        <fullName evidence="7">Reverse transcriptase RNase H-like domain-containing protein</fullName>
    </recommendedName>
</protein>
<evidence type="ECO:0000259" key="7">
    <source>
        <dbReference type="Pfam" id="PF17917"/>
    </source>
</evidence>
<evidence type="ECO:0000256" key="6">
    <source>
        <dbReference type="ARBA" id="ARBA00022918"/>
    </source>
</evidence>
<dbReference type="GO" id="GO:0016787">
    <property type="term" value="F:hydrolase activity"/>
    <property type="evidence" value="ECO:0007669"/>
    <property type="project" value="UniProtKB-KW"/>
</dbReference>
<evidence type="ECO:0000313" key="9">
    <source>
        <dbReference type="Proteomes" id="UP000265515"/>
    </source>
</evidence>
<keyword evidence="9" id="KW-1185">Reference proteome</keyword>
<evidence type="ECO:0000256" key="5">
    <source>
        <dbReference type="ARBA" id="ARBA00022801"/>
    </source>
</evidence>
<evidence type="ECO:0000256" key="3">
    <source>
        <dbReference type="ARBA" id="ARBA00022722"/>
    </source>
</evidence>